<name>A0AAV9CCE6_ACOCL</name>
<comment type="caution">
    <text evidence="1">The sequence shown here is derived from an EMBL/GenBank/DDBJ whole genome shotgun (WGS) entry which is preliminary data.</text>
</comment>
<evidence type="ECO:0000313" key="2">
    <source>
        <dbReference type="Proteomes" id="UP001180020"/>
    </source>
</evidence>
<organism evidence="1 2">
    <name type="scientific">Acorus calamus</name>
    <name type="common">Sweet flag</name>
    <dbReference type="NCBI Taxonomy" id="4465"/>
    <lineage>
        <taxon>Eukaryota</taxon>
        <taxon>Viridiplantae</taxon>
        <taxon>Streptophyta</taxon>
        <taxon>Embryophyta</taxon>
        <taxon>Tracheophyta</taxon>
        <taxon>Spermatophyta</taxon>
        <taxon>Magnoliopsida</taxon>
        <taxon>Liliopsida</taxon>
        <taxon>Acoraceae</taxon>
        <taxon>Acorus</taxon>
    </lineage>
</organism>
<gene>
    <name evidence="1" type="ORF">QJS10_CPB20g00853</name>
</gene>
<accession>A0AAV9CCE6</accession>
<proteinExistence type="predicted"/>
<keyword evidence="2" id="KW-1185">Reference proteome</keyword>
<reference evidence="1" key="2">
    <citation type="submission" date="2023-06" db="EMBL/GenBank/DDBJ databases">
        <authorList>
            <person name="Ma L."/>
            <person name="Liu K.-W."/>
            <person name="Li Z."/>
            <person name="Hsiao Y.-Y."/>
            <person name="Qi Y."/>
            <person name="Fu T."/>
            <person name="Tang G."/>
            <person name="Zhang D."/>
            <person name="Sun W.-H."/>
            <person name="Liu D.-K."/>
            <person name="Li Y."/>
            <person name="Chen G.-Z."/>
            <person name="Liu X.-D."/>
            <person name="Liao X.-Y."/>
            <person name="Jiang Y.-T."/>
            <person name="Yu X."/>
            <person name="Hao Y."/>
            <person name="Huang J."/>
            <person name="Zhao X.-W."/>
            <person name="Ke S."/>
            <person name="Chen Y.-Y."/>
            <person name="Wu W.-L."/>
            <person name="Hsu J.-L."/>
            <person name="Lin Y.-F."/>
            <person name="Huang M.-D."/>
            <person name="Li C.-Y."/>
            <person name="Huang L."/>
            <person name="Wang Z.-W."/>
            <person name="Zhao X."/>
            <person name="Zhong W.-Y."/>
            <person name="Peng D.-H."/>
            <person name="Ahmad S."/>
            <person name="Lan S."/>
            <person name="Zhang J.-S."/>
            <person name="Tsai W.-C."/>
            <person name="Van De Peer Y."/>
            <person name="Liu Z.-J."/>
        </authorList>
    </citation>
    <scope>NUCLEOTIDE SEQUENCE</scope>
    <source>
        <strain evidence="1">CP</strain>
        <tissue evidence="1">Leaves</tissue>
    </source>
</reference>
<dbReference type="Proteomes" id="UP001180020">
    <property type="component" value="Unassembled WGS sequence"/>
</dbReference>
<dbReference type="EMBL" id="JAUJYO010000020">
    <property type="protein sequence ID" value="KAK1286424.1"/>
    <property type="molecule type" value="Genomic_DNA"/>
</dbReference>
<sequence>MGRGEGEEVFEACNDVDVLTWADKCFKSDSLRDAREHKGTHVGITEEHIVTL</sequence>
<evidence type="ECO:0000313" key="1">
    <source>
        <dbReference type="EMBL" id="KAK1286424.1"/>
    </source>
</evidence>
<protein>
    <submittedName>
        <fullName evidence="1">Uncharacterized protein</fullName>
    </submittedName>
</protein>
<reference evidence="1" key="1">
    <citation type="journal article" date="2023" name="Nat. Commun.">
        <title>Diploid and tetraploid genomes of Acorus and the evolution of monocots.</title>
        <authorList>
            <person name="Ma L."/>
            <person name="Liu K.W."/>
            <person name="Li Z."/>
            <person name="Hsiao Y.Y."/>
            <person name="Qi Y."/>
            <person name="Fu T."/>
            <person name="Tang G.D."/>
            <person name="Zhang D."/>
            <person name="Sun W.H."/>
            <person name="Liu D.K."/>
            <person name="Li Y."/>
            <person name="Chen G.Z."/>
            <person name="Liu X.D."/>
            <person name="Liao X.Y."/>
            <person name="Jiang Y.T."/>
            <person name="Yu X."/>
            <person name="Hao Y."/>
            <person name="Huang J."/>
            <person name="Zhao X.W."/>
            <person name="Ke S."/>
            <person name="Chen Y.Y."/>
            <person name="Wu W.L."/>
            <person name="Hsu J.L."/>
            <person name="Lin Y.F."/>
            <person name="Huang M.D."/>
            <person name="Li C.Y."/>
            <person name="Huang L."/>
            <person name="Wang Z.W."/>
            <person name="Zhao X."/>
            <person name="Zhong W.Y."/>
            <person name="Peng D.H."/>
            <person name="Ahmad S."/>
            <person name="Lan S."/>
            <person name="Zhang J.S."/>
            <person name="Tsai W.C."/>
            <person name="Van de Peer Y."/>
            <person name="Liu Z.J."/>
        </authorList>
    </citation>
    <scope>NUCLEOTIDE SEQUENCE</scope>
    <source>
        <strain evidence="1">CP</strain>
    </source>
</reference>
<dbReference type="AlphaFoldDB" id="A0AAV9CCE6"/>